<dbReference type="GO" id="GO:1990189">
    <property type="term" value="F:protein N-terminal-serine acetyltransferase activity"/>
    <property type="evidence" value="ECO:0007669"/>
    <property type="project" value="UniProtKB-EC"/>
</dbReference>
<evidence type="ECO:0000256" key="9">
    <source>
        <dbReference type="ARBA" id="ARBA00023315"/>
    </source>
</evidence>
<evidence type="ECO:0000256" key="5">
    <source>
        <dbReference type="ARBA" id="ARBA00015043"/>
    </source>
</evidence>
<comment type="catalytic activity">
    <reaction evidence="11">
        <text>N-terminal L-seryl-[histone H4] + acetyl-CoA = N-terminal N(alpha)-acetyl-L-seryl-[histone H4] + CoA + H(+)</text>
        <dbReference type="Rhea" id="RHEA:50596"/>
        <dbReference type="Rhea" id="RHEA-COMP:12740"/>
        <dbReference type="Rhea" id="RHEA-COMP:12743"/>
        <dbReference type="ChEBI" id="CHEBI:15378"/>
        <dbReference type="ChEBI" id="CHEBI:57287"/>
        <dbReference type="ChEBI" id="CHEBI:57288"/>
        <dbReference type="ChEBI" id="CHEBI:64738"/>
        <dbReference type="ChEBI" id="CHEBI:83690"/>
        <dbReference type="EC" id="2.3.1.257"/>
    </reaction>
</comment>
<reference evidence="14 15" key="1">
    <citation type="submission" date="2014-02" db="EMBL/GenBank/DDBJ databases">
        <title>The genome sequence of Colletotrichum simmondsii CBS122122.</title>
        <authorList>
            <person name="Baroncelli R."/>
            <person name="Thon M.R."/>
        </authorList>
    </citation>
    <scope>NUCLEOTIDE SEQUENCE [LARGE SCALE GENOMIC DNA]</scope>
    <source>
        <strain evidence="14 15">CBS122122</strain>
    </source>
</reference>
<dbReference type="PANTHER" id="PTHR20531">
    <property type="entry name" value="N-ALPHA-ACETYLTRANSFERASE 40"/>
    <property type="match status" value="1"/>
</dbReference>
<dbReference type="OrthoDB" id="424551at2759"/>
<dbReference type="PROSITE" id="PS51186">
    <property type="entry name" value="GNAT"/>
    <property type="match status" value="1"/>
</dbReference>
<evidence type="ECO:0000256" key="11">
    <source>
        <dbReference type="ARBA" id="ARBA00049524"/>
    </source>
</evidence>
<dbReference type="CDD" id="cd04301">
    <property type="entry name" value="NAT_SF"/>
    <property type="match status" value="1"/>
</dbReference>
<evidence type="ECO:0000256" key="3">
    <source>
        <dbReference type="ARBA" id="ARBA00008870"/>
    </source>
</evidence>
<evidence type="ECO:0000256" key="2">
    <source>
        <dbReference type="ARBA" id="ARBA00004496"/>
    </source>
</evidence>
<dbReference type="InterPro" id="IPR000182">
    <property type="entry name" value="GNAT_dom"/>
</dbReference>
<keyword evidence="9" id="KW-0012">Acyltransferase</keyword>
<dbReference type="Pfam" id="PF00583">
    <property type="entry name" value="Acetyltransf_1"/>
    <property type="match status" value="1"/>
</dbReference>
<accession>A0A135SM12</accession>
<evidence type="ECO:0000256" key="7">
    <source>
        <dbReference type="ARBA" id="ARBA00022679"/>
    </source>
</evidence>
<evidence type="ECO:0000256" key="1">
    <source>
        <dbReference type="ARBA" id="ARBA00004123"/>
    </source>
</evidence>
<evidence type="ECO:0000256" key="4">
    <source>
        <dbReference type="ARBA" id="ARBA00012950"/>
    </source>
</evidence>
<dbReference type="SUPFAM" id="SSF55729">
    <property type="entry name" value="Acyl-CoA N-acyltransferases (Nat)"/>
    <property type="match status" value="1"/>
</dbReference>
<dbReference type="Gene3D" id="3.40.630.30">
    <property type="match status" value="1"/>
</dbReference>
<dbReference type="EMBL" id="JFBX01000510">
    <property type="protein sequence ID" value="KXH36950.1"/>
    <property type="molecule type" value="Genomic_DNA"/>
</dbReference>
<dbReference type="PANTHER" id="PTHR20531:SF1">
    <property type="entry name" value="N-ALPHA-ACETYLTRANSFERASE 40"/>
    <property type="match status" value="1"/>
</dbReference>
<comment type="caution">
    <text evidence="14">The sequence shown here is derived from an EMBL/GenBank/DDBJ whole genome shotgun (WGS) entry which is preliminary data.</text>
</comment>
<dbReference type="GO" id="GO:0005737">
    <property type="term" value="C:cytoplasm"/>
    <property type="evidence" value="ECO:0007669"/>
    <property type="project" value="UniProtKB-SubCell"/>
</dbReference>
<evidence type="ECO:0000256" key="12">
    <source>
        <dbReference type="SAM" id="MobiDB-lite"/>
    </source>
</evidence>
<keyword evidence="7 14" id="KW-0808">Transferase</keyword>
<dbReference type="InterPro" id="IPR016181">
    <property type="entry name" value="Acyl_CoA_acyltransferase"/>
</dbReference>
<evidence type="ECO:0000313" key="15">
    <source>
        <dbReference type="Proteomes" id="UP000070328"/>
    </source>
</evidence>
<keyword evidence="15" id="KW-1185">Reference proteome</keyword>
<proteinExistence type="inferred from homology"/>
<evidence type="ECO:0000256" key="6">
    <source>
        <dbReference type="ARBA" id="ARBA00022490"/>
    </source>
</evidence>
<feature type="region of interest" description="Disordered" evidence="12">
    <location>
        <begin position="1"/>
        <end position="25"/>
    </location>
</feature>
<dbReference type="GO" id="GO:0043998">
    <property type="term" value="F:histone H2A acetyltransferase activity"/>
    <property type="evidence" value="ECO:0007669"/>
    <property type="project" value="InterPro"/>
</dbReference>
<comment type="similarity">
    <text evidence="3">Belongs to the acetyltransferase family. NAA40 subfamily.</text>
</comment>
<evidence type="ECO:0000256" key="10">
    <source>
        <dbReference type="ARBA" id="ARBA00047821"/>
    </source>
</evidence>
<keyword evidence="8" id="KW-0539">Nucleus</keyword>
<sequence length="274" mass="30673">MAPPRKRRRAPTNPIEAANRKSDADFIRDHLQPSSEPLTGAYISHHDASPEWTNWTHPKSGTSYTLSLKSPTQLSQDELQACFDLIDYTSGADYRASKDGWRPAHKMREMKSEGLRYILIKKSGSSAPDTTTAGNDENEVCGNAAEDKIVGFTSLMPTFEEGEAVVYCYEIHLLEELRGTGVGRTLMDYLVKVAESIPMIEKVMLTCFIANADARAFYEKLGFEIDALSPVERKLRFGKVFVPDYVIMSKRIRDKRKGEGREVADQVGAVSEEL</sequence>
<organism evidence="14 15">
    <name type="scientific">Colletotrichum simmondsii</name>
    <dbReference type="NCBI Taxonomy" id="703756"/>
    <lineage>
        <taxon>Eukaryota</taxon>
        <taxon>Fungi</taxon>
        <taxon>Dikarya</taxon>
        <taxon>Ascomycota</taxon>
        <taxon>Pezizomycotina</taxon>
        <taxon>Sordariomycetes</taxon>
        <taxon>Hypocreomycetidae</taxon>
        <taxon>Glomerellales</taxon>
        <taxon>Glomerellaceae</taxon>
        <taxon>Colletotrichum</taxon>
        <taxon>Colletotrichum acutatum species complex</taxon>
    </lineage>
</organism>
<dbReference type="InterPro" id="IPR039949">
    <property type="entry name" value="NAA40"/>
</dbReference>
<dbReference type="GO" id="GO:0010485">
    <property type="term" value="F:histone H4 acetyltransferase activity"/>
    <property type="evidence" value="ECO:0007669"/>
    <property type="project" value="InterPro"/>
</dbReference>
<protein>
    <recommendedName>
        <fullName evidence="5">N-alpha-acetyltransferase 40</fullName>
        <ecNumber evidence="4">2.3.1.257</ecNumber>
    </recommendedName>
</protein>
<feature type="compositionally biased region" description="Basic residues" evidence="12">
    <location>
        <begin position="1"/>
        <end position="10"/>
    </location>
</feature>
<gene>
    <name evidence="14" type="ORF">CSIM01_00014</name>
</gene>
<feature type="domain" description="N-acetyltransferase" evidence="13">
    <location>
        <begin position="66"/>
        <end position="253"/>
    </location>
</feature>
<dbReference type="AlphaFoldDB" id="A0A135SM12"/>
<keyword evidence="6" id="KW-0963">Cytoplasm</keyword>
<evidence type="ECO:0000313" key="14">
    <source>
        <dbReference type="EMBL" id="KXH36950.1"/>
    </source>
</evidence>
<name>A0A135SM12_9PEZI</name>
<evidence type="ECO:0000259" key="13">
    <source>
        <dbReference type="PROSITE" id="PS51186"/>
    </source>
</evidence>
<comment type="catalytic activity">
    <reaction evidence="10">
        <text>N-terminal L-seryl-[histone H2A] + acetyl-CoA = N-terminal N(alpha)-acetyl-L-seryl-[histone H2A] + CoA + H(+)</text>
        <dbReference type="Rhea" id="RHEA:50600"/>
        <dbReference type="Rhea" id="RHEA-COMP:12742"/>
        <dbReference type="Rhea" id="RHEA-COMP:12744"/>
        <dbReference type="ChEBI" id="CHEBI:15378"/>
        <dbReference type="ChEBI" id="CHEBI:57287"/>
        <dbReference type="ChEBI" id="CHEBI:57288"/>
        <dbReference type="ChEBI" id="CHEBI:64738"/>
        <dbReference type="ChEBI" id="CHEBI:83690"/>
        <dbReference type="EC" id="2.3.1.257"/>
    </reaction>
</comment>
<dbReference type="Proteomes" id="UP000070328">
    <property type="component" value="Unassembled WGS sequence"/>
</dbReference>
<comment type="subcellular location">
    <subcellularLocation>
        <location evidence="2">Cytoplasm</location>
    </subcellularLocation>
    <subcellularLocation>
        <location evidence="1">Nucleus</location>
    </subcellularLocation>
</comment>
<dbReference type="EC" id="2.3.1.257" evidence="4"/>
<evidence type="ECO:0000256" key="8">
    <source>
        <dbReference type="ARBA" id="ARBA00023242"/>
    </source>
</evidence>
<dbReference type="GO" id="GO:0005634">
    <property type="term" value="C:nucleus"/>
    <property type="evidence" value="ECO:0007669"/>
    <property type="project" value="UniProtKB-SubCell"/>
</dbReference>